<name>A0A1U7M7P2_TISCR</name>
<sequence length="112" mass="13197">MSTKEHSVNPKGLTLLFLSKSYNEVIYGESFILEKKIDGIWYEYPIVIDGEYGFKDIGYELPPGEEREFKVDWQWLYGELEPGEYRIIKDISNLEDSGDYKTYYLAAEFEIE</sequence>
<evidence type="ECO:0000313" key="3">
    <source>
        <dbReference type="Proteomes" id="UP000186112"/>
    </source>
</evidence>
<evidence type="ECO:0000313" key="2">
    <source>
        <dbReference type="EMBL" id="OLS03218.1"/>
    </source>
</evidence>
<accession>A0A1U7M7P2</accession>
<dbReference type="InterPro" id="IPR046878">
    <property type="entry name" value="Big_14"/>
</dbReference>
<dbReference type="OrthoDB" id="9779098at2"/>
<dbReference type="Proteomes" id="UP000186112">
    <property type="component" value="Unassembled WGS sequence"/>
</dbReference>
<comment type="caution">
    <text evidence="2">The sequence shown here is derived from an EMBL/GenBank/DDBJ whole genome shotgun (WGS) entry which is preliminary data.</text>
</comment>
<dbReference type="AlphaFoldDB" id="A0A1U7M7P2"/>
<proteinExistence type="predicted"/>
<keyword evidence="3" id="KW-1185">Reference proteome</keyword>
<dbReference type="RefSeq" id="WP_075725616.1">
    <property type="nucleotide sequence ID" value="NZ_LTDM01000011.1"/>
</dbReference>
<dbReference type="Pfam" id="PF20251">
    <property type="entry name" value="Big_14"/>
    <property type="match status" value="1"/>
</dbReference>
<dbReference type="EMBL" id="LTDM01000011">
    <property type="protein sequence ID" value="OLS03218.1"/>
    <property type="molecule type" value="Genomic_DNA"/>
</dbReference>
<evidence type="ECO:0000259" key="1">
    <source>
        <dbReference type="Pfam" id="PF20251"/>
    </source>
</evidence>
<protein>
    <recommendedName>
        <fullName evidence="1">Bacterial Ig-like domain-containing protein</fullName>
    </recommendedName>
</protein>
<gene>
    <name evidence="2" type="ORF">TICRE_09190</name>
</gene>
<reference evidence="2 3" key="1">
    <citation type="submission" date="2016-02" db="EMBL/GenBank/DDBJ databases">
        <title>Genome sequence of Tissierella creatinophila DSM 6911.</title>
        <authorList>
            <person name="Poehlein A."/>
            <person name="Daniel R."/>
        </authorList>
    </citation>
    <scope>NUCLEOTIDE SEQUENCE [LARGE SCALE GENOMIC DNA]</scope>
    <source>
        <strain evidence="2 3">DSM 6911</strain>
    </source>
</reference>
<organism evidence="2 3">
    <name type="scientific">Tissierella creatinophila DSM 6911</name>
    <dbReference type="NCBI Taxonomy" id="1123403"/>
    <lineage>
        <taxon>Bacteria</taxon>
        <taxon>Bacillati</taxon>
        <taxon>Bacillota</taxon>
        <taxon>Tissierellia</taxon>
        <taxon>Tissierellales</taxon>
        <taxon>Tissierellaceae</taxon>
        <taxon>Tissierella</taxon>
    </lineage>
</organism>
<feature type="domain" description="Bacterial Ig-like" evidence="1">
    <location>
        <begin position="1"/>
        <end position="110"/>
    </location>
</feature>